<sequence length="239" mass="28315">MKHMLNDHTNIQISKKIKPLEALQELYRLKPGFNGKIVYFFYRKTRYVEGLLVYDKKDKTFYVFDKKTNEKLSTFASWIKFLKNKRVFSRERLALATIFFEPNSSSFNLTSFNKTIHYVSMAKICTGQKTKGFELVVKLRVINLVRNQKNSDNIHEPFAILENQSQHNETYRRIDCHLLKITNKDQASSASTKVEEEEERMPEELKLIRIQNEKANEVRYHPMSTLESARQLLCWIFGF</sequence>
<reference evidence="1" key="1">
    <citation type="submission" date="2019-10" db="EMBL/GenBank/DDBJ databases">
        <title>Conservation and host-specific expression of non-tandemly repeated heterogenous ribosome RNA gene in arbuscular mycorrhizal fungi.</title>
        <authorList>
            <person name="Maeda T."/>
            <person name="Kobayashi Y."/>
            <person name="Nakagawa T."/>
            <person name="Ezawa T."/>
            <person name="Yamaguchi K."/>
            <person name="Bino T."/>
            <person name="Nishimoto Y."/>
            <person name="Shigenobu S."/>
            <person name="Kawaguchi M."/>
        </authorList>
    </citation>
    <scope>NUCLEOTIDE SEQUENCE</scope>
    <source>
        <strain evidence="1">HR1</strain>
    </source>
</reference>
<evidence type="ECO:0000313" key="1">
    <source>
        <dbReference type="EMBL" id="GET00444.1"/>
    </source>
</evidence>
<comment type="caution">
    <text evidence="1">The sequence shown here is derived from an EMBL/GenBank/DDBJ whole genome shotgun (WGS) entry which is preliminary data.</text>
</comment>
<dbReference type="OrthoDB" id="2444511at2759"/>
<proteinExistence type="predicted"/>
<accession>A0A8H3R1X5</accession>
<protein>
    <submittedName>
        <fullName evidence="1">Uncharacterized protein</fullName>
    </submittedName>
</protein>
<gene>
    <name evidence="1" type="ORF">RCL2_002689800</name>
</gene>
<name>A0A8H3R1X5_9GLOM</name>
<evidence type="ECO:0000313" key="2">
    <source>
        <dbReference type="Proteomes" id="UP000615446"/>
    </source>
</evidence>
<dbReference type="Proteomes" id="UP000615446">
    <property type="component" value="Unassembled WGS sequence"/>
</dbReference>
<dbReference type="AlphaFoldDB" id="A0A8H3R1X5"/>
<organism evidence="1 2">
    <name type="scientific">Rhizophagus clarus</name>
    <dbReference type="NCBI Taxonomy" id="94130"/>
    <lineage>
        <taxon>Eukaryota</taxon>
        <taxon>Fungi</taxon>
        <taxon>Fungi incertae sedis</taxon>
        <taxon>Mucoromycota</taxon>
        <taxon>Glomeromycotina</taxon>
        <taxon>Glomeromycetes</taxon>
        <taxon>Glomerales</taxon>
        <taxon>Glomeraceae</taxon>
        <taxon>Rhizophagus</taxon>
    </lineage>
</organism>
<dbReference type="EMBL" id="BLAL01000285">
    <property type="protein sequence ID" value="GET00444.1"/>
    <property type="molecule type" value="Genomic_DNA"/>
</dbReference>